<dbReference type="InterPro" id="IPR050980">
    <property type="entry name" value="2C_sensor_his_kinase"/>
</dbReference>
<dbReference type="SUPFAM" id="SSF47384">
    <property type="entry name" value="Homodimeric domain of signal transducing histidine kinase"/>
    <property type="match status" value="1"/>
</dbReference>
<keyword evidence="11" id="KW-0472">Membrane</keyword>
<protein>
    <recommendedName>
        <fullName evidence="3">histidine kinase</fullName>
        <ecNumber evidence="3">2.7.13.3</ecNumber>
    </recommendedName>
</protein>
<comment type="caution">
    <text evidence="14">The sequence shown here is derived from an EMBL/GenBank/DDBJ whole genome shotgun (WGS) entry which is preliminary data.</text>
</comment>
<evidence type="ECO:0000256" key="1">
    <source>
        <dbReference type="ARBA" id="ARBA00000085"/>
    </source>
</evidence>
<dbReference type="PROSITE" id="PS50109">
    <property type="entry name" value="HIS_KIN"/>
    <property type="match status" value="1"/>
</dbReference>
<dbReference type="Proteomes" id="UP000682982">
    <property type="component" value="Unassembled WGS sequence"/>
</dbReference>
<evidence type="ECO:0000256" key="9">
    <source>
        <dbReference type="ARBA" id="ARBA00022840"/>
    </source>
</evidence>
<evidence type="ECO:0000313" key="15">
    <source>
        <dbReference type="Proteomes" id="UP000682982"/>
    </source>
</evidence>
<evidence type="ECO:0000256" key="11">
    <source>
        <dbReference type="SAM" id="Phobius"/>
    </source>
</evidence>
<feature type="domain" description="Histidine kinase" evidence="12">
    <location>
        <begin position="174"/>
        <end position="371"/>
    </location>
</feature>
<dbReference type="Pfam" id="PF00512">
    <property type="entry name" value="HisKA"/>
    <property type="match status" value="1"/>
</dbReference>
<keyword evidence="4" id="KW-1003">Cell membrane</keyword>
<dbReference type="EMBL" id="JAGSPK010000007">
    <property type="protein sequence ID" value="MBR7794214.1"/>
    <property type="molecule type" value="Genomic_DNA"/>
</dbReference>
<dbReference type="CDD" id="cd00082">
    <property type="entry name" value="HisKA"/>
    <property type="match status" value="1"/>
</dbReference>
<proteinExistence type="predicted"/>
<evidence type="ECO:0000313" key="14">
    <source>
        <dbReference type="EMBL" id="MBR7794214.1"/>
    </source>
</evidence>
<evidence type="ECO:0000259" key="12">
    <source>
        <dbReference type="PROSITE" id="PS50109"/>
    </source>
</evidence>
<comment type="subcellular location">
    <subcellularLocation>
        <location evidence="2">Cell membrane</location>
        <topology evidence="2">Multi-pass membrane protein</topology>
    </subcellularLocation>
</comment>
<dbReference type="SMART" id="SM00304">
    <property type="entry name" value="HAMP"/>
    <property type="match status" value="1"/>
</dbReference>
<dbReference type="InterPro" id="IPR005467">
    <property type="entry name" value="His_kinase_dom"/>
</dbReference>
<feature type="region of interest" description="Disordered" evidence="10">
    <location>
        <begin position="55"/>
        <end position="84"/>
    </location>
</feature>
<accession>A0ABS5H7U8</accession>
<dbReference type="PANTHER" id="PTHR44936:SF10">
    <property type="entry name" value="SENSOR PROTEIN RSTB"/>
    <property type="match status" value="1"/>
</dbReference>
<dbReference type="PROSITE" id="PS50885">
    <property type="entry name" value="HAMP"/>
    <property type="match status" value="1"/>
</dbReference>
<evidence type="ECO:0000259" key="13">
    <source>
        <dbReference type="PROSITE" id="PS50885"/>
    </source>
</evidence>
<evidence type="ECO:0000256" key="6">
    <source>
        <dbReference type="ARBA" id="ARBA00022679"/>
    </source>
</evidence>
<keyword evidence="9" id="KW-0067">ATP-binding</keyword>
<comment type="catalytic activity">
    <reaction evidence="1">
        <text>ATP + protein L-histidine = ADP + protein N-phospho-L-histidine.</text>
        <dbReference type="EC" id="2.7.13.3"/>
    </reaction>
</comment>
<dbReference type="Gene3D" id="1.10.287.130">
    <property type="match status" value="1"/>
</dbReference>
<evidence type="ECO:0000256" key="3">
    <source>
        <dbReference type="ARBA" id="ARBA00012438"/>
    </source>
</evidence>
<dbReference type="Pfam" id="PF02518">
    <property type="entry name" value="HATPase_c"/>
    <property type="match status" value="1"/>
</dbReference>
<dbReference type="InterPro" id="IPR036890">
    <property type="entry name" value="HATPase_C_sf"/>
</dbReference>
<dbReference type="EC" id="2.7.13.3" evidence="3"/>
<keyword evidence="7" id="KW-0547">Nucleotide-binding</keyword>
<keyword evidence="15" id="KW-1185">Reference proteome</keyword>
<dbReference type="SMART" id="SM00387">
    <property type="entry name" value="HATPase_c"/>
    <property type="match status" value="1"/>
</dbReference>
<feature type="transmembrane region" description="Helical" evidence="11">
    <location>
        <begin position="21"/>
        <end position="47"/>
    </location>
</feature>
<dbReference type="PRINTS" id="PR00344">
    <property type="entry name" value="BCTRLSENSOR"/>
</dbReference>
<keyword evidence="11" id="KW-1133">Transmembrane helix</keyword>
<name>A0ABS5H7U8_9BURK</name>
<evidence type="ECO:0000256" key="5">
    <source>
        <dbReference type="ARBA" id="ARBA00022553"/>
    </source>
</evidence>
<organism evidence="14 15">
    <name type="scientific">Undibacterium rivi</name>
    <dbReference type="NCBI Taxonomy" id="2828729"/>
    <lineage>
        <taxon>Bacteria</taxon>
        <taxon>Pseudomonadati</taxon>
        <taxon>Pseudomonadota</taxon>
        <taxon>Betaproteobacteria</taxon>
        <taxon>Burkholderiales</taxon>
        <taxon>Oxalobacteraceae</taxon>
        <taxon>Undibacterium</taxon>
    </lineage>
</organism>
<dbReference type="SMART" id="SM00388">
    <property type="entry name" value="HisKA"/>
    <property type="match status" value="1"/>
</dbReference>
<dbReference type="InterPro" id="IPR004358">
    <property type="entry name" value="Sig_transdc_His_kin-like_C"/>
</dbReference>
<evidence type="ECO:0000256" key="7">
    <source>
        <dbReference type="ARBA" id="ARBA00022741"/>
    </source>
</evidence>
<dbReference type="Gene3D" id="3.30.565.10">
    <property type="entry name" value="Histidine kinase-like ATPase, C-terminal domain"/>
    <property type="match status" value="1"/>
</dbReference>
<dbReference type="CDD" id="cd00075">
    <property type="entry name" value="HATPase"/>
    <property type="match status" value="1"/>
</dbReference>
<dbReference type="PANTHER" id="PTHR44936">
    <property type="entry name" value="SENSOR PROTEIN CREC"/>
    <property type="match status" value="1"/>
</dbReference>
<keyword evidence="8" id="KW-0418">Kinase</keyword>
<dbReference type="SUPFAM" id="SSF55874">
    <property type="entry name" value="ATPase domain of HSP90 chaperone/DNA topoisomerase II/histidine kinase"/>
    <property type="match status" value="1"/>
</dbReference>
<reference evidence="14 15" key="1">
    <citation type="submission" date="2021-04" db="EMBL/GenBank/DDBJ databases">
        <title>novel species isolated from subtropical streams in China.</title>
        <authorList>
            <person name="Lu H."/>
        </authorList>
    </citation>
    <scope>NUCLEOTIDE SEQUENCE [LARGE SCALE GENOMIC DNA]</scope>
    <source>
        <strain evidence="14 15">FT147W</strain>
    </source>
</reference>
<evidence type="ECO:0000256" key="10">
    <source>
        <dbReference type="SAM" id="MobiDB-lite"/>
    </source>
</evidence>
<dbReference type="InterPro" id="IPR003594">
    <property type="entry name" value="HATPase_dom"/>
</dbReference>
<evidence type="ECO:0000256" key="2">
    <source>
        <dbReference type="ARBA" id="ARBA00004651"/>
    </source>
</evidence>
<feature type="domain" description="HAMP" evidence="13">
    <location>
        <begin position="115"/>
        <end position="166"/>
    </location>
</feature>
<keyword evidence="5" id="KW-0597">Phosphoprotein</keyword>
<dbReference type="CDD" id="cd06225">
    <property type="entry name" value="HAMP"/>
    <property type="match status" value="1"/>
</dbReference>
<gene>
    <name evidence="14" type="ORF">KDM87_16585</name>
</gene>
<dbReference type="InterPro" id="IPR003660">
    <property type="entry name" value="HAMP_dom"/>
</dbReference>
<dbReference type="InterPro" id="IPR003661">
    <property type="entry name" value="HisK_dim/P_dom"/>
</dbReference>
<evidence type="ECO:0000256" key="4">
    <source>
        <dbReference type="ARBA" id="ARBA00022475"/>
    </source>
</evidence>
<dbReference type="InterPro" id="IPR036097">
    <property type="entry name" value="HisK_dim/P_sf"/>
</dbReference>
<keyword evidence="6" id="KW-0808">Transferase</keyword>
<dbReference type="Pfam" id="PF00672">
    <property type="entry name" value="HAMP"/>
    <property type="match status" value="1"/>
</dbReference>
<evidence type="ECO:0000256" key="8">
    <source>
        <dbReference type="ARBA" id="ARBA00022777"/>
    </source>
</evidence>
<feature type="transmembrane region" description="Helical" evidence="11">
    <location>
        <begin position="92"/>
        <end position="112"/>
    </location>
</feature>
<keyword evidence="11" id="KW-0812">Transmembrane</keyword>
<sequence>MQKLWQKMRQKISRVFADTIFNRLFGLAFAAVFVSHAATFVLLFVFLRDASHPPPPELHRPGSEAGYSSTHPPQFGARPPSPHRRSAIDGPLSGLLISMSLQLLLLAIGAWISSRTLARPIQNLAAAASTLGDQQIVPVPETGPLEVRQAAVIFNQMQYRIHQQMEERARFLAAVSHDLRTPLTRMKLRIDQTEATATNGKLLQDIDEMRHMLDATLDYLRGSSESMQYLDIQSMLEAIVDNMRDEGKSVRIEGHLQPVYAMPNELQRSIINLLENAIFYGGSTQIQLQDAADVALIRISDEGPGIPESELTKVFDPFYRIAGARNKNSGGVGLGLSIAQEIIRQHHGVLTLTNNPNGIGLTAEIRLPRAVAT</sequence>